<organism evidence="2 3">
    <name type="scientific">Chelativorans petroleitrophicus</name>
    <dbReference type="NCBI Taxonomy" id="2975484"/>
    <lineage>
        <taxon>Bacteria</taxon>
        <taxon>Pseudomonadati</taxon>
        <taxon>Pseudomonadota</taxon>
        <taxon>Alphaproteobacteria</taxon>
        <taxon>Hyphomicrobiales</taxon>
        <taxon>Phyllobacteriaceae</taxon>
        <taxon>Chelativorans</taxon>
    </lineage>
</organism>
<gene>
    <name evidence="2" type="ORF">NYR54_06205</name>
</gene>
<accession>A0A9X3B967</accession>
<evidence type="ECO:0000313" key="3">
    <source>
        <dbReference type="Proteomes" id="UP001149009"/>
    </source>
</evidence>
<keyword evidence="3" id="KW-1185">Reference proteome</keyword>
<dbReference type="RefSeq" id="WP_261514745.1">
    <property type="nucleotide sequence ID" value="NZ_JAODNV010000007.1"/>
</dbReference>
<evidence type="ECO:0000313" key="2">
    <source>
        <dbReference type="EMBL" id="MCT8989886.1"/>
    </source>
</evidence>
<name>A0A9X3B967_9HYPH</name>
<evidence type="ECO:0000256" key="1">
    <source>
        <dbReference type="SAM" id="Coils"/>
    </source>
</evidence>
<dbReference type="EMBL" id="JAODNV010000007">
    <property type="protein sequence ID" value="MCT8989886.1"/>
    <property type="molecule type" value="Genomic_DNA"/>
</dbReference>
<comment type="caution">
    <text evidence="2">The sequence shown here is derived from an EMBL/GenBank/DDBJ whole genome shotgun (WGS) entry which is preliminary data.</text>
</comment>
<protein>
    <submittedName>
        <fullName evidence="2">Uncharacterized protein</fullName>
    </submittedName>
</protein>
<dbReference type="Proteomes" id="UP001149009">
    <property type="component" value="Unassembled WGS sequence"/>
</dbReference>
<reference evidence="2" key="1">
    <citation type="submission" date="2022-08" db="EMBL/GenBank/DDBJ databases">
        <title>Chelativorans sichuanense sp. nov., a paraffin oil-degrading bacterium isolated from a mixture of oil-based drill cuttings and paddy soil.</title>
        <authorList>
            <person name="Yu J."/>
            <person name="Liu H."/>
            <person name="Chen Q."/>
        </authorList>
    </citation>
    <scope>NUCLEOTIDE SEQUENCE</scope>
    <source>
        <strain evidence="2">SCAU 2101</strain>
    </source>
</reference>
<proteinExistence type="predicted"/>
<sequence>MIDETGSGFSLPSVRARPAEIVLDPRGLSNRNGRGVHQTRDSSVWIEMGELVPQPAAPAPSGSVNPATVFEEPAAPYGAEAFPIPIGDADAPKKPGFFNYCLNQEQRAKTEDVRRRLLHEALSTLREDDANRPIGSLVERVVARLLENAGAERLSKAYDGLQKQLETLAQDYEDFLDLRIKQKQSSCPALCDARTLFFGDTLTALFLRSALLALSGSAVQYFTYLILDRIARNSPDVIPQEIIDRIAGTGEKPEKSAGLSRRQVEELLALMPRDELAALANMSEHDIEAVATQIGNAAANAHATLSDLTPEQLEQARFEFAKPASSILDERSSSKALIYGSEIAHAFGTGSAIAISSNLLRQKFQTRGLGESLAFKREAPSTLERVGTAVKQSAIGQTATGLVSFTIGSLANITGKSISGAPIKDIFKDAGAMALFQLLNSTTNVSMDALLTALLPSEKYGEYCRQTVSVSLRTVCSVASQYLKTEIFRRFNDRSSLGIGDHVRALMTGGVGGLGRETINAGLALLASNQAPADLRYSRSAATTVDSFAEFLRALNDPKLSEALSGTSLEEERGALFNRLTGLVRSLQEAERLKPYSPGIKQQWEQFDQYLNDVIWRRRGPGPHNV</sequence>
<feature type="coiled-coil region" evidence="1">
    <location>
        <begin position="151"/>
        <end position="178"/>
    </location>
</feature>
<keyword evidence="1" id="KW-0175">Coiled coil</keyword>
<dbReference type="AlphaFoldDB" id="A0A9X3B967"/>